<dbReference type="InterPro" id="IPR017482">
    <property type="entry name" value="Lambda-type_endonuclease"/>
</dbReference>
<dbReference type="AlphaFoldDB" id="A0A229S4V3"/>
<dbReference type="InterPro" id="IPR019080">
    <property type="entry name" value="YqaJ_viral_recombinase"/>
</dbReference>
<sequence length="357" mass="40263">MVGRYGSAPGQRHCRGYLPRSAEDVVTAGKLDVPVVLPAGASQDDWEFARTFGLGGSDVAAAAGLNPWKTPFQLWLEKTRRVEAEFDEVATERMYWGHVLEPVLLREWDNRHPEYVLTGGEGVYGNRDHTWMLGNVDGLAWEYSGELAGIVEAKTGGHRAVAEWAEDDVPVHYVCQVQWYMHLLGAPRTFVVALLDTNTYLERIIDRDDELIADLVDAATEFWDHVQRDEPPPADASEITRRALARWPAVPGETVELDPLWHKHLARRHELSEQIKALESERTGIDNRLRAEMGQAEEARLDGEKVATHRAPAKPSRSVDHEAFAVERPDLYALYVTERPAGRRLTYATTTARRDQQ</sequence>
<dbReference type="NCBIfam" id="TIGR03033">
    <property type="entry name" value="phage_rel_nuc"/>
    <property type="match status" value="1"/>
</dbReference>
<keyword evidence="3" id="KW-1185">Reference proteome</keyword>
<dbReference type="InterPro" id="IPR011604">
    <property type="entry name" value="PDDEXK-like_dom_sf"/>
</dbReference>
<dbReference type="OrthoDB" id="3197230at2"/>
<proteinExistence type="predicted"/>
<comment type="caution">
    <text evidence="2">The sequence shown here is derived from an EMBL/GenBank/DDBJ whole genome shotgun (WGS) entry which is preliminary data.</text>
</comment>
<name>A0A229S4V3_9PSEU</name>
<evidence type="ECO:0000259" key="1">
    <source>
        <dbReference type="Pfam" id="PF09588"/>
    </source>
</evidence>
<accession>A0A229S4V3</accession>
<feature type="domain" description="YqaJ viral recombinase" evidence="1">
    <location>
        <begin position="45"/>
        <end position="183"/>
    </location>
</feature>
<evidence type="ECO:0000313" key="2">
    <source>
        <dbReference type="EMBL" id="OXM53739.1"/>
    </source>
</evidence>
<dbReference type="InterPro" id="IPR011335">
    <property type="entry name" value="Restrct_endonuc-II-like"/>
</dbReference>
<gene>
    <name evidence="2" type="ORF">CFP71_21240</name>
</gene>
<dbReference type="Proteomes" id="UP000215223">
    <property type="component" value="Unassembled WGS sequence"/>
</dbReference>
<dbReference type="Gene3D" id="3.90.320.10">
    <property type="match status" value="1"/>
</dbReference>
<reference evidence="2 3" key="1">
    <citation type="submission" date="2017-07" db="EMBL/GenBank/DDBJ databases">
        <title>Amycolatopsis thailandensis Genome sequencing and assembly.</title>
        <authorList>
            <person name="Kaur N."/>
            <person name="Mayilraj S."/>
        </authorList>
    </citation>
    <scope>NUCLEOTIDE SEQUENCE [LARGE SCALE GENOMIC DNA]</scope>
    <source>
        <strain evidence="2 3">JCM 16380</strain>
    </source>
</reference>
<dbReference type="PANTHER" id="PTHR46609">
    <property type="entry name" value="EXONUCLEASE, PHAGE-TYPE/RECB, C-TERMINAL DOMAIN-CONTAINING PROTEIN"/>
    <property type="match status" value="1"/>
</dbReference>
<organism evidence="2 3">
    <name type="scientific">Amycolatopsis thailandensis</name>
    <dbReference type="NCBI Taxonomy" id="589330"/>
    <lineage>
        <taxon>Bacteria</taxon>
        <taxon>Bacillati</taxon>
        <taxon>Actinomycetota</taxon>
        <taxon>Actinomycetes</taxon>
        <taxon>Pseudonocardiales</taxon>
        <taxon>Pseudonocardiaceae</taxon>
        <taxon>Amycolatopsis</taxon>
    </lineage>
</organism>
<dbReference type="EMBL" id="NMQT01000073">
    <property type="protein sequence ID" value="OXM53739.1"/>
    <property type="molecule type" value="Genomic_DNA"/>
</dbReference>
<dbReference type="SUPFAM" id="SSF52980">
    <property type="entry name" value="Restriction endonuclease-like"/>
    <property type="match status" value="1"/>
</dbReference>
<evidence type="ECO:0000313" key="3">
    <source>
        <dbReference type="Proteomes" id="UP000215223"/>
    </source>
</evidence>
<dbReference type="PANTHER" id="PTHR46609:SF6">
    <property type="entry name" value="EXONUCLEASE, PHAGE-TYPE_RECB, C-TERMINAL DOMAIN-CONTAINING PROTEIN-RELATED"/>
    <property type="match status" value="1"/>
</dbReference>
<protein>
    <recommendedName>
        <fullName evidence="1">YqaJ viral recombinase domain-containing protein</fullName>
    </recommendedName>
</protein>
<dbReference type="InterPro" id="IPR051703">
    <property type="entry name" value="NF-kappa-B_Signaling_Reg"/>
</dbReference>
<dbReference type="Pfam" id="PF09588">
    <property type="entry name" value="YqaJ"/>
    <property type="match status" value="1"/>
</dbReference>